<sequence length="90" mass="9689">MIDNQRHGFSSLKSLSHPAVVMRTGDSIPRNCKCFGLSPSGSFPAPGDRPVNPLLLLQSAAGSASTGTRPHPDPAPMLCCCSYRRDRRTH</sequence>
<gene>
    <name evidence="1" type="ORF">ASZ90_001469</name>
</gene>
<dbReference type="EMBL" id="LNQE01000194">
    <property type="protein sequence ID" value="KUG28686.1"/>
    <property type="molecule type" value="Genomic_DNA"/>
</dbReference>
<name>A0A0W8G6P3_9ZZZZ</name>
<reference evidence="1" key="1">
    <citation type="journal article" date="2015" name="Proc. Natl. Acad. Sci. U.S.A.">
        <title>Networks of energetic and metabolic interactions define dynamics in microbial communities.</title>
        <authorList>
            <person name="Embree M."/>
            <person name="Liu J.K."/>
            <person name="Al-Bassam M.M."/>
            <person name="Zengler K."/>
        </authorList>
    </citation>
    <scope>NUCLEOTIDE SEQUENCE</scope>
</reference>
<dbReference type="AlphaFoldDB" id="A0A0W8G6P3"/>
<comment type="caution">
    <text evidence="1">The sequence shown here is derived from an EMBL/GenBank/DDBJ whole genome shotgun (WGS) entry which is preliminary data.</text>
</comment>
<protein>
    <submittedName>
        <fullName evidence="1">Uncharacterized protein</fullName>
    </submittedName>
</protein>
<proteinExistence type="predicted"/>
<accession>A0A0W8G6P3</accession>
<organism evidence="1">
    <name type="scientific">hydrocarbon metagenome</name>
    <dbReference type="NCBI Taxonomy" id="938273"/>
    <lineage>
        <taxon>unclassified sequences</taxon>
        <taxon>metagenomes</taxon>
        <taxon>ecological metagenomes</taxon>
    </lineage>
</organism>
<evidence type="ECO:0000313" key="1">
    <source>
        <dbReference type="EMBL" id="KUG28686.1"/>
    </source>
</evidence>